<proteinExistence type="inferred from homology"/>
<dbReference type="Pfam" id="PF05175">
    <property type="entry name" value="MTS"/>
    <property type="match status" value="1"/>
</dbReference>
<gene>
    <name evidence="8" type="ORF">HGP29_06710</name>
</gene>
<dbReference type="GO" id="GO:0003676">
    <property type="term" value="F:nucleic acid binding"/>
    <property type="evidence" value="ECO:0007669"/>
    <property type="project" value="InterPro"/>
</dbReference>
<dbReference type="InterPro" id="IPR050210">
    <property type="entry name" value="tRNA_Adenine-N(6)_MTase"/>
</dbReference>
<dbReference type="InterPro" id="IPR007848">
    <property type="entry name" value="Small_mtfrase_dom"/>
</dbReference>
<name>A0A7X8XV53_9BACT</name>
<organism evidence="8 9">
    <name type="scientific">Flammeovirga agarivorans</name>
    <dbReference type="NCBI Taxonomy" id="2726742"/>
    <lineage>
        <taxon>Bacteria</taxon>
        <taxon>Pseudomonadati</taxon>
        <taxon>Bacteroidota</taxon>
        <taxon>Cytophagia</taxon>
        <taxon>Cytophagales</taxon>
        <taxon>Flammeovirgaceae</taxon>
        <taxon>Flammeovirga</taxon>
    </lineage>
</organism>
<dbReference type="GO" id="GO:0005737">
    <property type="term" value="C:cytoplasm"/>
    <property type="evidence" value="ECO:0007669"/>
    <property type="project" value="UniProtKB-SubCell"/>
</dbReference>
<evidence type="ECO:0000313" key="8">
    <source>
        <dbReference type="EMBL" id="NLR90889.1"/>
    </source>
</evidence>
<keyword evidence="9" id="KW-1185">Reference proteome</keyword>
<evidence type="ECO:0000256" key="5">
    <source>
        <dbReference type="ARBA" id="ARBA00022694"/>
    </source>
</evidence>
<comment type="catalytic activity">
    <reaction evidence="6">
        <text>adenosine(37) in tRNA1(Val) + S-adenosyl-L-methionine = N(6)-methyladenosine(37) in tRNA1(Val) + S-adenosyl-L-homocysteine + H(+)</text>
        <dbReference type="Rhea" id="RHEA:43160"/>
        <dbReference type="Rhea" id="RHEA-COMP:10369"/>
        <dbReference type="Rhea" id="RHEA-COMP:10370"/>
        <dbReference type="ChEBI" id="CHEBI:15378"/>
        <dbReference type="ChEBI" id="CHEBI:57856"/>
        <dbReference type="ChEBI" id="CHEBI:59789"/>
        <dbReference type="ChEBI" id="CHEBI:74411"/>
        <dbReference type="ChEBI" id="CHEBI:74449"/>
        <dbReference type="EC" id="2.1.1.223"/>
    </reaction>
</comment>
<dbReference type="HAMAP" id="MF_01872">
    <property type="entry name" value="tRNA_methyltr_YfiC"/>
    <property type="match status" value="1"/>
</dbReference>
<dbReference type="CDD" id="cd02440">
    <property type="entry name" value="AdoMet_MTases"/>
    <property type="match status" value="1"/>
</dbReference>
<keyword evidence="5 6" id="KW-0819">tRNA processing</keyword>
<comment type="caution">
    <text evidence="8">The sequence shown here is derived from an EMBL/GenBank/DDBJ whole genome shotgun (WGS) entry which is preliminary data.</text>
</comment>
<dbReference type="EMBL" id="JABAIL010000002">
    <property type="protein sequence ID" value="NLR90889.1"/>
    <property type="molecule type" value="Genomic_DNA"/>
</dbReference>
<comment type="similarity">
    <text evidence="6">Belongs to the methyltransferase superfamily. tRNA (adenine-N(6)-)-methyltransferase family.</text>
</comment>
<keyword evidence="3 6" id="KW-0808">Transferase</keyword>
<evidence type="ECO:0000256" key="3">
    <source>
        <dbReference type="ARBA" id="ARBA00022679"/>
    </source>
</evidence>
<accession>A0A7X8XV53</accession>
<dbReference type="Gene3D" id="3.40.50.150">
    <property type="entry name" value="Vaccinia Virus protein VP39"/>
    <property type="match status" value="1"/>
</dbReference>
<keyword evidence="4 6" id="KW-0949">S-adenosyl-L-methionine</keyword>
<dbReference type="PROSITE" id="PS00092">
    <property type="entry name" value="N6_MTASE"/>
    <property type="match status" value="1"/>
</dbReference>
<keyword evidence="1 6" id="KW-0963">Cytoplasm</keyword>
<dbReference type="RefSeq" id="WP_168881600.1">
    <property type="nucleotide sequence ID" value="NZ_JABAIL010000002.1"/>
</dbReference>
<evidence type="ECO:0000256" key="6">
    <source>
        <dbReference type="HAMAP-Rule" id="MF_01872"/>
    </source>
</evidence>
<evidence type="ECO:0000256" key="4">
    <source>
        <dbReference type="ARBA" id="ARBA00022691"/>
    </source>
</evidence>
<sequence length="241" mass="27340">MNKYQKFDFKKFSLGQEKCAMKIGTDGILLGAWVDVNSPATVNILDVGCGSGLISLMIAQRNPYANIKGIDIEDGAVEQAKDNVDGSSWAKAIQIEKSSLQEVKSDVEYDIIVSNPPFFKNSLKSDADERNSARHTDTLSLSDLFQNSARLLKSGGKLFMIYPFDQLEDIYKIAALHDFYLVKQRTVSHNVNKSPKRVLLSFSYQQKPEKVIKKPFYIRQPHSNEYSDEYIELTKDFHPFL</sequence>
<dbReference type="SUPFAM" id="SSF53335">
    <property type="entry name" value="S-adenosyl-L-methionine-dependent methyltransferases"/>
    <property type="match status" value="1"/>
</dbReference>
<protein>
    <recommendedName>
        <fullName evidence="6">tRNA1(Val) (adenine(37)-N6)-methyltransferase</fullName>
        <ecNumber evidence="6">2.1.1.223</ecNumber>
    </recommendedName>
    <alternativeName>
        <fullName evidence="6">tRNA m6A37 methyltransferase</fullName>
    </alternativeName>
</protein>
<keyword evidence="2 6" id="KW-0489">Methyltransferase</keyword>
<dbReference type="EC" id="2.1.1.223" evidence="6"/>
<dbReference type="PANTHER" id="PTHR47739">
    <property type="entry name" value="TRNA1(VAL) (ADENINE(37)-N6)-METHYLTRANSFERASE"/>
    <property type="match status" value="1"/>
</dbReference>
<evidence type="ECO:0000256" key="1">
    <source>
        <dbReference type="ARBA" id="ARBA00022490"/>
    </source>
</evidence>
<dbReference type="PANTHER" id="PTHR47739:SF1">
    <property type="entry name" value="TRNA1(VAL) (ADENINE(37)-N6)-METHYLTRANSFERASE"/>
    <property type="match status" value="1"/>
</dbReference>
<dbReference type="PRINTS" id="PR00507">
    <property type="entry name" value="N12N6MTFRASE"/>
</dbReference>
<dbReference type="GO" id="GO:0008033">
    <property type="term" value="P:tRNA processing"/>
    <property type="evidence" value="ECO:0007669"/>
    <property type="project" value="UniProtKB-UniRule"/>
</dbReference>
<comment type="subcellular location">
    <subcellularLocation>
        <location evidence="6">Cytoplasm</location>
    </subcellularLocation>
</comment>
<feature type="domain" description="Methyltransferase small" evidence="7">
    <location>
        <begin position="40"/>
        <end position="161"/>
    </location>
</feature>
<dbReference type="AlphaFoldDB" id="A0A7X8XV53"/>
<evidence type="ECO:0000256" key="2">
    <source>
        <dbReference type="ARBA" id="ARBA00022603"/>
    </source>
</evidence>
<comment type="function">
    <text evidence="6">Specifically methylates the adenine in position 37 of tRNA(1)(Val) (anticodon cmo5UAC).</text>
</comment>
<dbReference type="Proteomes" id="UP000585050">
    <property type="component" value="Unassembled WGS sequence"/>
</dbReference>
<dbReference type="GO" id="GO:0032259">
    <property type="term" value="P:methylation"/>
    <property type="evidence" value="ECO:0007669"/>
    <property type="project" value="UniProtKB-KW"/>
</dbReference>
<dbReference type="GO" id="GO:0016430">
    <property type="term" value="F:tRNA (adenine-N6)-methyltransferase activity"/>
    <property type="evidence" value="ECO:0007669"/>
    <property type="project" value="UniProtKB-UniRule"/>
</dbReference>
<reference evidence="8 9" key="1">
    <citation type="submission" date="2020-04" db="EMBL/GenBank/DDBJ databases">
        <title>Flammeovirga sp. SR4, a novel species isolated from seawater.</title>
        <authorList>
            <person name="Wang X."/>
        </authorList>
    </citation>
    <scope>NUCLEOTIDE SEQUENCE [LARGE SCALE GENOMIC DNA]</scope>
    <source>
        <strain evidence="8 9">SR4</strain>
    </source>
</reference>
<dbReference type="InterPro" id="IPR029063">
    <property type="entry name" value="SAM-dependent_MTases_sf"/>
</dbReference>
<evidence type="ECO:0000313" key="9">
    <source>
        <dbReference type="Proteomes" id="UP000585050"/>
    </source>
</evidence>
<dbReference type="InterPro" id="IPR022882">
    <property type="entry name" value="tRNA_adenine-N6_MeTrfase"/>
</dbReference>
<dbReference type="InterPro" id="IPR002052">
    <property type="entry name" value="DNA_methylase_N6_adenine_CS"/>
</dbReference>
<evidence type="ECO:0000259" key="7">
    <source>
        <dbReference type="Pfam" id="PF05175"/>
    </source>
</evidence>